<gene>
    <name evidence="6" type="ORF">B5E91_06630</name>
</gene>
<dbReference type="EMBL" id="NFLB01000006">
    <property type="protein sequence ID" value="OUQ05322.1"/>
    <property type="molecule type" value="Genomic_DNA"/>
</dbReference>
<dbReference type="RefSeq" id="WP_087256243.1">
    <property type="nucleotide sequence ID" value="NZ_NFLB01000006.1"/>
</dbReference>
<dbReference type="PANTHER" id="PTHR43300">
    <property type="entry name" value="ACETYLTRANSFERASE"/>
    <property type="match status" value="1"/>
</dbReference>
<keyword evidence="5" id="KW-0012">Acyltransferase</keyword>
<organism evidence="6 7">
    <name type="scientific">Thomasclavelia spiroformis</name>
    <dbReference type="NCBI Taxonomy" id="29348"/>
    <lineage>
        <taxon>Bacteria</taxon>
        <taxon>Bacillati</taxon>
        <taxon>Bacillota</taxon>
        <taxon>Erysipelotrichia</taxon>
        <taxon>Erysipelotrichales</taxon>
        <taxon>Coprobacillaceae</taxon>
        <taxon>Thomasclavelia</taxon>
    </lineage>
</organism>
<evidence type="ECO:0000256" key="1">
    <source>
        <dbReference type="ARBA" id="ARBA00007274"/>
    </source>
</evidence>
<reference evidence="7" key="1">
    <citation type="submission" date="2017-04" db="EMBL/GenBank/DDBJ databases">
        <title>Function of individual gut microbiota members based on whole genome sequencing of pure cultures obtained from chicken caecum.</title>
        <authorList>
            <person name="Medvecky M."/>
            <person name="Cejkova D."/>
            <person name="Polansky O."/>
            <person name="Karasova D."/>
            <person name="Kubasova T."/>
            <person name="Cizek A."/>
            <person name="Rychlik I."/>
        </authorList>
    </citation>
    <scope>NUCLEOTIDE SEQUENCE [LARGE SCALE GENOMIC DNA]</scope>
    <source>
        <strain evidence="7">An149</strain>
    </source>
</reference>
<dbReference type="PANTHER" id="PTHR43300:SF11">
    <property type="entry name" value="ACETYLTRANSFERASE RV3034C-RELATED"/>
    <property type="match status" value="1"/>
</dbReference>
<evidence type="ECO:0000256" key="2">
    <source>
        <dbReference type="ARBA" id="ARBA00022679"/>
    </source>
</evidence>
<dbReference type="AlphaFoldDB" id="A0A1Y4QLA9"/>
<evidence type="ECO:0000313" key="7">
    <source>
        <dbReference type="Proteomes" id="UP000196258"/>
    </source>
</evidence>
<keyword evidence="4" id="KW-0046">Antibiotic resistance</keyword>
<dbReference type="GO" id="GO:0046677">
    <property type="term" value="P:response to antibiotic"/>
    <property type="evidence" value="ECO:0007669"/>
    <property type="project" value="UniProtKB-KW"/>
</dbReference>
<evidence type="ECO:0000256" key="5">
    <source>
        <dbReference type="ARBA" id="ARBA00023315"/>
    </source>
</evidence>
<dbReference type="FunFam" id="2.160.10.10:FF:000037">
    <property type="entry name" value="Streptogramin A acetyltransferase"/>
    <property type="match status" value="1"/>
</dbReference>
<protein>
    <submittedName>
        <fullName evidence="6">Chloramphenicol acetyltransferase</fullName>
    </submittedName>
</protein>
<dbReference type="CDD" id="cd03349">
    <property type="entry name" value="LbH_XAT"/>
    <property type="match status" value="1"/>
</dbReference>
<accession>A0A1Y4QLA9</accession>
<sequence>MNDYIPNPNEIFLNEYKTSCFIKNVVKTSNIIVGDYTYYDDIEDSTKFEQNNVLFNYPEFGDKLIIGKFCSIASKTKFIMGPANHRISSVTTYPFNVFGGLWNKNTPEHLLQLPFKGDIVIGNDVWIGRESVIMPGVKIGDGAIIGAYSVVTKDVEPYSVVGGNPAKLIKKRFDDELIEILLKVKWWDFEPEKLVEFLPLLCDPDLKKVKKVFKEYLNNK</sequence>
<dbReference type="PROSITE" id="PS00101">
    <property type="entry name" value="HEXAPEP_TRANSFERASES"/>
    <property type="match status" value="1"/>
</dbReference>
<comment type="caution">
    <text evidence="6">The sequence shown here is derived from an EMBL/GenBank/DDBJ whole genome shotgun (WGS) entry which is preliminary data.</text>
</comment>
<dbReference type="InterPro" id="IPR018357">
    <property type="entry name" value="Hexapep_transf_CS"/>
</dbReference>
<comment type="similarity">
    <text evidence="1">Belongs to the transferase hexapeptide repeat family.</text>
</comment>
<dbReference type="Proteomes" id="UP000196258">
    <property type="component" value="Unassembled WGS sequence"/>
</dbReference>
<evidence type="ECO:0000313" key="6">
    <source>
        <dbReference type="EMBL" id="OUQ05322.1"/>
    </source>
</evidence>
<dbReference type="InterPro" id="IPR011004">
    <property type="entry name" value="Trimer_LpxA-like_sf"/>
</dbReference>
<name>A0A1Y4QLA9_9FIRM</name>
<dbReference type="InterPro" id="IPR050179">
    <property type="entry name" value="Trans_hexapeptide_repeat"/>
</dbReference>
<evidence type="ECO:0000256" key="3">
    <source>
        <dbReference type="ARBA" id="ARBA00022737"/>
    </source>
</evidence>
<dbReference type="InterPro" id="IPR001451">
    <property type="entry name" value="Hexapep"/>
</dbReference>
<keyword evidence="3" id="KW-0677">Repeat</keyword>
<dbReference type="GO" id="GO:0016746">
    <property type="term" value="F:acyltransferase activity"/>
    <property type="evidence" value="ECO:0007669"/>
    <property type="project" value="UniProtKB-KW"/>
</dbReference>
<dbReference type="Gene3D" id="2.160.10.10">
    <property type="entry name" value="Hexapeptide repeat proteins"/>
    <property type="match status" value="1"/>
</dbReference>
<proteinExistence type="inferred from homology"/>
<dbReference type="SUPFAM" id="SSF51161">
    <property type="entry name" value="Trimeric LpxA-like enzymes"/>
    <property type="match status" value="1"/>
</dbReference>
<evidence type="ECO:0000256" key="4">
    <source>
        <dbReference type="ARBA" id="ARBA00023251"/>
    </source>
</evidence>
<dbReference type="Pfam" id="PF00132">
    <property type="entry name" value="Hexapep"/>
    <property type="match status" value="1"/>
</dbReference>
<keyword evidence="2 6" id="KW-0808">Transferase</keyword>